<organism evidence="4 5">
    <name type="scientific">Candidatus Roizmanbacteria bacterium GW2011_GWC2_37_13</name>
    <dbReference type="NCBI Taxonomy" id="1618486"/>
    <lineage>
        <taxon>Bacteria</taxon>
        <taxon>Candidatus Roizmaniibacteriota</taxon>
    </lineage>
</organism>
<dbReference type="InterPro" id="IPR015421">
    <property type="entry name" value="PyrdxlP-dep_Trfase_major"/>
</dbReference>
<dbReference type="InterPro" id="IPR015422">
    <property type="entry name" value="PyrdxlP-dep_Trfase_small"/>
</dbReference>
<evidence type="ECO:0000313" key="5">
    <source>
        <dbReference type="Proteomes" id="UP000034917"/>
    </source>
</evidence>
<dbReference type="CDD" id="cd00616">
    <property type="entry name" value="AHBA_syn"/>
    <property type="match status" value="1"/>
</dbReference>
<dbReference type="GO" id="GO:0000271">
    <property type="term" value="P:polysaccharide biosynthetic process"/>
    <property type="evidence" value="ECO:0007669"/>
    <property type="project" value="TreeGrafter"/>
</dbReference>
<dbReference type="AlphaFoldDB" id="A0A0G0G9Q7"/>
<evidence type="ECO:0000256" key="2">
    <source>
        <dbReference type="PIRSR" id="PIRSR000390-2"/>
    </source>
</evidence>
<dbReference type="Gene3D" id="3.40.640.10">
    <property type="entry name" value="Type I PLP-dependent aspartate aminotransferase-like (Major domain)"/>
    <property type="match status" value="1"/>
</dbReference>
<keyword evidence="2 3" id="KW-0663">Pyridoxal phosphate</keyword>
<accession>A0A0G0G9Q7</accession>
<dbReference type="GO" id="GO:0030170">
    <property type="term" value="F:pyridoxal phosphate binding"/>
    <property type="evidence" value="ECO:0007669"/>
    <property type="project" value="TreeGrafter"/>
</dbReference>
<evidence type="ECO:0000256" key="1">
    <source>
        <dbReference type="PIRSR" id="PIRSR000390-1"/>
    </source>
</evidence>
<dbReference type="Pfam" id="PF01041">
    <property type="entry name" value="DegT_DnrJ_EryC1"/>
    <property type="match status" value="1"/>
</dbReference>
<dbReference type="Proteomes" id="UP000034917">
    <property type="component" value="Unassembled WGS sequence"/>
</dbReference>
<name>A0A0G0G9Q7_9BACT</name>
<comment type="caution">
    <text evidence="4">The sequence shown here is derived from an EMBL/GenBank/DDBJ whole genome shotgun (WGS) entry which is preliminary data.</text>
</comment>
<gene>
    <name evidence="4" type="ORF">US40_C0001G0056</name>
</gene>
<dbReference type="InterPro" id="IPR015424">
    <property type="entry name" value="PyrdxlP-dep_Trfase"/>
</dbReference>
<comment type="similarity">
    <text evidence="3">Belongs to the DegT/DnrJ/EryC1 family.</text>
</comment>
<dbReference type="InterPro" id="IPR000653">
    <property type="entry name" value="DegT/StrS_aminotransferase"/>
</dbReference>
<dbReference type="PATRIC" id="fig|1618486.3.peg.57"/>
<evidence type="ECO:0008006" key="6">
    <source>
        <dbReference type="Google" id="ProtNLM"/>
    </source>
</evidence>
<dbReference type="PANTHER" id="PTHR30244">
    <property type="entry name" value="TRANSAMINASE"/>
    <property type="match status" value="1"/>
</dbReference>
<dbReference type="PANTHER" id="PTHR30244:SF39">
    <property type="entry name" value="BLR3650 PROTEIN"/>
    <property type="match status" value="1"/>
</dbReference>
<reference evidence="4 5" key="1">
    <citation type="journal article" date="2015" name="Nature">
        <title>rRNA introns, odd ribosomes, and small enigmatic genomes across a large radiation of phyla.</title>
        <authorList>
            <person name="Brown C.T."/>
            <person name="Hug L.A."/>
            <person name="Thomas B.C."/>
            <person name="Sharon I."/>
            <person name="Castelle C.J."/>
            <person name="Singh A."/>
            <person name="Wilkins M.J."/>
            <person name="Williams K.H."/>
            <person name="Banfield J.F."/>
        </authorList>
    </citation>
    <scope>NUCLEOTIDE SEQUENCE [LARGE SCALE GENOMIC DNA]</scope>
</reference>
<feature type="active site" description="Proton acceptor" evidence="1">
    <location>
        <position position="185"/>
    </location>
</feature>
<dbReference type="EMBL" id="LBSV01000001">
    <property type="protein sequence ID" value="KKQ26707.1"/>
    <property type="molecule type" value="Genomic_DNA"/>
</dbReference>
<dbReference type="Gene3D" id="3.90.1150.10">
    <property type="entry name" value="Aspartate Aminotransferase, domain 1"/>
    <property type="match status" value="1"/>
</dbReference>
<proteinExistence type="inferred from homology"/>
<evidence type="ECO:0000313" key="4">
    <source>
        <dbReference type="EMBL" id="KKQ26707.1"/>
    </source>
</evidence>
<dbReference type="SUPFAM" id="SSF53383">
    <property type="entry name" value="PLP-dependent transferases"/>
    <property type="match status" value="1"/>
</dbReference>
<evidence type="ECO:0000256" key="3">
    <source>
        <dbReference type="RuleBase" id="RU004508"/>
    </source>
</evidence>
<feature type="modified residue" description="N6-(pyridoxal phosphate)lysine" evidence="2">
    <location>
        <position position="185"/>
    </location>
</feature>
<protein>
    <recommendedName>
        <fullName evidence="6">Polysaccharide biosynthesis protein</fullName>
    </recommendedName>
</protein>
<dbReference type="GO" id="GO:0008483">
    <property type="term" value="F:transaminase activity"/>
    <property type="evidence" value="ECO:0007669"/>
    <property type="project" value="TreeGrafter"/>
</dbReference>
<dbReference type="PIRSF" id="PIRSF000390">
    <property type="entry name" value="PLP_StrS"/>
    <property type="match status" value="1"/>
</dbReference>
<sequence>MLAQVSIKIASPYIDKKDKKAVIDVLESGYLSLGPKHLEFEKKIAKYCRSKYASSVSNGTVGLHLAVKSLGLKEGDEVITTPFSFVSSSNCLLFERVKPVFVDIEETTYNIDPEKIVKAITKRTKAILVVHIFGQSADMTPILEIAKKKKLKIIEDACESLGAKYRNKMTGTFGEIGVFAFYPNKQMTTGEGGIVVTNNKKIDLMIKSLKNQGRNLKNDWLIHERLGYNYRMDEMSAALGITQLEKLDWMINERKKIINLYNRYLSENKKLIIPQIGKDRTHTWFVYVVRVLNNRRNFLMKKLAEKGIQTKPYLPVIHLQPFMKKEFNFKKGDFPIAEKISSETLALPLYIGLKEKQVKYICMEIEKILK</sequence>